<feature type="region of interest" description="Disordered" evidence="1">
    <location>
        <begin position="312"/>
        <end position="331"/>
    </location>
</feature>
<dbReference type="Proteomes" id="UP000320179">
    <property type="component" value="Chromosome"/>
</dbReference>
<name>A0AAE6G3A5_MYXXA</name>
<keyword evidence="2" id="KW-0732">Signal</keyword>
<sequence length="331" mass="35108">MPPSRVFLLIPLVILFGVPSAQAQPYERTRYGGLELCRGNRTVTYAMTTSGGHPTAEERAAVTAAFNTWNQTVASCSDLVFTPGEDVPHPAPQPLDGKMLVTFRQVNCPDIVPDDDACWQNESCADKYDCWPFAPEDVVDETSYFRLSTGEILGTAISLNNSNGMLTTLDGPPCDEGVIEPGCVIGDVQSLVTRSIGEGLGFTLLTRTDSTMSRFLPWGDTQKRIIDPGTLQGICETYPRGLPTPGCIISTDGGVPDGGDGVPDAGDGVPDGGDGVPDGDGGAPSKSGCTTTSSVPLLGALMLLLGAGRTRQLSRGRTRGWHDLPRTHIRR</sequence>
<evidence type="ECO:0000313" key="3">
    <source>
        <dbReference type="EMBL" id="QDE70213.1"/>
    </source>
</evidence>
<reference evidence="3 4" key="1">
    <citation type="journal article" date="2019" name="Science">
        <title>Social genes are selection hotspots in kin groups of a soil microbe.</title>
        <authorList>
            <person name="Wielgoss S."/>
            <person name="Wolfensberger R."/>
            <person name="Sun L."/>
            <person name="Fiegna F."/>
            <person name="Velicer G.J."/>
        </authorList>
    </citation>
    <scope>NUCLEOTIDE SEQUENCE [LARGE SCALE GENOMIC DNA]</scope>
    <source>
        <strain evidence="3 4">MC3.5.9c15</strain>
    </source>
</reference>
<dbReference type="AlphaFoldDB" id="A0AAE6G3A5"/>
<dbReference type="NCBIfam" id="NF041938">
    <property type="entry name" value="RSIGE_not_HEIGH"/>
    <property type="match status" value="1"/>
</dbReference>
<organism evidence="3 4">
    <name type="scientific">Myxococcus xanthus</name>
    <dbReference type="NCBI Taxonomy" id="34"/>
    <lineage>
        <taxon>Bacteria</taxon>
        <taxon>Pseudomonadati</taxon>
        <taxon>Myxococcota</taxon>
        <taxon>Myxococcia</taxon>
        <taxon>Myxococcales</taxon>
        <taxon>Cystobacterineae</taxon>
        <taxon>Myxococcaceae</taxon>
        <taxon>Myxococcus</taxon>
    </lineage>
</organism>
<dbReference type="Gene3D" id="3.40.390.10">
    <property type="entry name" value="Collagenase (Catalytic Domain)"/>
    <property type="match status" value="1"/>
</dbReference>
<gene>
    <name evidence="3" type="ORF">BHS09_26375</name>
</gene>
<evidence type="ECO:0000256" key="1">
    <source>
        <dbReference type="SAM" id="MobiDB-lite"/>
    </source>
</evidence>
<protein>
    <submittedName>
        <fullName evidence="3">Uncharacterized protein</fullName>
    </submittedName>
</protein>
<evidence type="ECO:0000256" key="2">
    <source>
        <dbReference type="SAM" id="SignalP"/>
    </source>
</evidence>
<dbReference type="GO" id="GO:0008237">
    <property type="term" value="F:metallopeptidase activity"/>
    <property type="evidence" value="ECO:0007669"/>
    <property type="project" value="InterPro"/>
</dbReference>
<feature type="compositionally biased region" description="Basic and acidic residues" evidence="1">
    <location>
        <begin position="320"/>
        <end position="331"/>
    </location>
</feature>
<feature type="signal peptide" evidence="2">
    <location>
        <begin position="1"/>
        <end position="23"/>
    </location>
</feature>
<evidence type="ECO:0000313" key="4">
    <source>
        <dbReference type="Proteomes" id="UP000320179"/>
    </source>
</evidence>
<feature type="compositionally biased region" description="Gly residues" evidence="1">
    <location>
        <begin position="269"/>
        <end position="282"/>
    </location>
</feature>
<dbReference type="EMBL" id="CP017174">
    <property type="protein sequence ID" value="QDE70213.1"/>
    <property type="molecule type" value="Genomic_DNA"/>
</dbReference>
<dbReference type="InterPro" id="IPR024079">
    <property type="entry name" value="MetalloPept_cat_dom_sf"/>
</dbReference>
<feature type="chain" id="PRO_5042044943" evidence="2">
    <location>
        <begin position="24"/>
        <end position="331"/>
    </location>
</feature>
<accession>A0AAE6G3A5</accession>
<feature type="region of interest" description="Disordered" evidence="1">
    <location>
        <begin position="253"/>
        <end position="291"/>
    </location>
</feature>
<proteinExistence type="predicted"/>
<dbReference type="RefSeq" id="WP_140794368.1">
    <property type="nucleotide sequence ID" value="NZ_CP017169.1"/>
</dbReference>